<evidence type="ECO:0000259" key="1">
    <source>
        <dbReference type="Pfam" id="PF07969"/>
    </source>
</evidence>
<dbReference type="Gene3D" id="2.30.40.10">
    <property type="entry name" value="Urease, subunit C, domain 1"/>
    <property type="match status" value="1"/>
</dbReference>
<reference evidence="2 3" key="1">
    <citation type="submission" date="2018-08" db="EMBL/GenBank/DDBJ databases">
        <title>Fibrisoma montanum sp. nov., isolated from Danxia mountain soil.</title>
        <authorList>
            <person name="Huang Y."/>
        </authorList>
    </citation>
    <scope>NUCLEOTIDE SEQUENCE [LARGE SCALE GENOMIC DNA]</scope>
    <source>
        <strain evidence="2 3">HYT19</strain>
    </source>
</reference>
<evidence type="ECO:0000313" key="3">
    <source>
        <dbReference type="Proteomes" id="UP000283523"/>
    </source>
</evidence>
<dbReference type="RefSeq" id="WP_119667583.1">
    <property type="nucleotide sequence ID" value="NZ_QXED01000003.1"/>
</dbReference>
<dbReference type="InterPro" id="IPR013108">
    <property type="entry name" value="Amidohydro_3"/>
</dbReference>
<dbReference type="Gene3D" id="3.20.20.140">
    <property type="entry name" value="Metal-dependent hydrolases"/>
    <property type="match status" value="1"/>
</dbReference>
<keyword evidence="3" id="KW-1185">Reference proteome</keyword>
<dbReference type="AlphaFoldDB" id="A0A418MAH0"/>
<sequence>MHHLYRPTRALIRACSGLILRHRLTLPLASLLCITGHSLRAQSTDLVLLNGNIITIARPGDRAQAIAISGGTIRAVGTTEAIRKLIGKQTQVIDLQGRTVVPGFNDAHLHPAPIYPFASPNAMISVGPDSVRSMTELVALLKRKADLTPEGLPVQGYGYQDTKLGGHPTRRELDQVSRRHPVIIRHSSNHIWSVNSYVLEAVGITSATPDPPGGSFDRDSLGVPTGVCRETAAAIIRSDKLKTAPAPTDDETMAAYRRCFEAYLANGITSLTEAGATFGKMAIYEKLQAAGLPMRINLLLSVNELDEALRRNIRRGYGNESLRISGIKVYHGNSLSGRTCWLSEPYEMINPKTGLKDYYGIPPERSQAALDSLFLTIHRNGLQIACHSNGDREIEMTLTAFEAAQRRYPRPGSRHRIEHCSVTNNALLQRIKRDSVVVVLHSYIYEHGDKMLVYGTQRWGMMHPNRSVVDMGIPAAQHSDWPVSAANPMLRIQSLATRRSAEGTVIGENQRIPAETAIRLWTAGGAYASFEETRKGTLELGKMADLVVLSEDPTAVDVNQLKDIRVLKTIINGRVVYERP</sequence>
<dbReference type="Gene3D" id="3.10.310.70">
    <property type="match status" value="1"/>
</dbReference>
<dbReference type="Proteomes" id="UP000283523">
    <property type="component" value="Unassembled WGS sequence"/>
</dbReference>
<name>A0A418MAH0_9BACT</name>
<dbReference type="GO" id="GO:0016810">
    <property type="term" value="F:hydrolase activity, acting on carbon-nitrogen (but not peptide) bonds"/>
    <property type="evidence" value="ECO:0007669"/>
    <property type="project" value="InterPro"/>
</dbReference>
<dbReference type="PANTHER" id="PTHR22642:SF2">
    <property type="entry name" value="PROTEIN LONG AFTER FAR-RED 3"/>
    <property type="match status" value="1"/>
</dbReference>
<gene>
    <name evidence="2" type="ORF">DYU11_10180</name>
</gene>
<comment type="caution">
    <text evidence="2">The sequence shown here is derived from an EMBL/GenBank/DDBJ whole genome shotgun (WGS) entry which is preliminary data.</text>
</comment>
<dbReference type="EMBL" id="QXED01000003">
    <property type="protein sequence ID" value="RIV23365.1"/>
    <property type="molecule type" value="Genomic_DNA"/>
</dbReference>
<dbReference type="PANTHER" id="PTHR22642">
    <property type="entry name" value="IMIDAZOLONEPROPIONASE"/>
    <property type="match status" value="1"/>
</dbReference>
<dbReference type="SUPFAM" id="SSF51338">
    <property type="entry name" value="Composite domain of metallo-dependent hydrolases"/>
    <property type="match status" value="1"/>
</dbReference>
<dbReference type="SUPFAM" id="SSF51556">
    <property type="entry name" value="Metallo-dependent hydrolases"/>
    <property type="match status" value="1"/>
</dbReference>
<feature type="domain" description="Amidohydrolase 3" evidence="1">
    <location>
        <begin position="91"/>
        <end position="577"/>
    </location>
</feature>
<dbReference type="InterPro" id="IPR033932">
    <property type="entry name" value="YtcJ-like"/>
</dbReference>
<organism evidence="2 3">
    <name type="scientific">Fibrisoma montanum</name>
    <dbReference type="NCBI Taxonomy" id="2305895"/>
    <lineage>
        <taxon>Bacteria</taxon>
        <taxon>Pseudomonadati</taxon>
        <taxon>Bacteroidota</taxon>
        <taxon>Cytophagia</taxon>
        <taxon>Cytophagales</taxon>
        <taxon>Spirosomataceae</taxon>
        <taxon>Fibrisoma</taxon>
    </lineage>
</organism>
<dbReference type="InterPro" id="IPR011059">
    <property type="entry name" value="Metal-dep_hydrolase_composite"/>
</dbReference>
<keyword evidence="2" id="KW-0378">Hydrolase</keyword>
<protein>
    <submittedName>
        <fullName evidence="2">Amidohydrolase</fullName>
    </submittedName>
</protein>
<dbReference type="CDD" id="cd01300">
    <property type="entry name" value="YtcJ_like"/>
    <property type="match status" value="1"/>
</dbReference>
<dbReference type="OrthoDB" id="9767366at2"/>
<dbReference type="Pfam" id="PF07969">
    <property type="entry name" value="Amidohydro_3"/>
    <property type="match status" value="1"/>
</dbReference>
<proteinExistence type="predicted"/>
<accession>A0A418MAH0</accession>
<evidence type="ECO:0000313" key="2">
    <source>
        <dbReference type="EMBL" id="RIV23365.1"/>
    </source>
</evidence>
<dbReference type="InterPro" id="IPR032466">
    <property type="entry name" value="Metal_Hydrolase"/>
</dbReference>